<keyword evidence="1 8" id="KW-0004">4Fe-4S</keyword>
<feature type="binding site" evidence="8">
    <location>
        <position position="91"/>
    </location>
    <ligand>
        <name>S-adenosyl-L-methionine</name>
        <dbReference type="ChEBI" id="CHEBI:59789"/>
    </ligand>
</feature>
<feature type="binding site" evidence="8">
    <location>
        <position position="35"/>
    </location>
    <ligand>
        <name>[4Fe-4S] cluster</name>
        <dbReference type="ChEBI" id="CHEBI:49883"/>
        <note>4Fe-4S-S-AdoMet</note>
    </ligand>
</feature>
<dbReference type="InterPro" id="IPR024924">
    <property type="entry name" value="7-CO-7-deazaguanine_synth-like"/>
</dbReference>
<comment type="pathway">
    <text evidence="8">Purine metabolism; 7-cyano-7-deazaguanine biosynthesis.</text>
</comment>
<dbReference type="InterPro" id="IPR007197">
    <property type="entry name" value="rSAM"/>
</dbReference>
<feature type="binding site" evidence="8">
    <location>
        <position position="31"/>
    </location>
    <ligand>
        <name>[4Fe-4S] cluster</name>
        <dbReference type="ChEBI" id="CHEBI:49883"/>
        <note>4Fe-4S-S-AdoMet</note>
    </ligand>
</feature>
<dbReference type="Proteomes" id="UP001320159">
    <property type="component" value="Unassembled WGS sequence"/>
</dbReference>
<comment type="cofactor">
    <cofactor evidence="8">
        <name>[4Fe-4S] cluster</name>
        <dbReference type="ChEBI" id="CHEBI:49883"/>
    </cofactor>
    <text evidence="8">Binds 1 [4Fe-4S] cluster. The cluster is coordinated with 3 cysteines and an exchangeable S-adenosyl-L-methionine.</text>
</comment>
<evidence type="ECO:0000256" key="3">
    <source>
        <dbReference type="ARBA" id="ARBA00022723"/>
    </source>
</evidence>
<evidence type="ECO:0000256" key="1">
    <source>
        <dbReference type="ARBA" id="ARBA00022485"/>
    </source>
</evidence>
<evidence type="ECO:0000256" key="6">
    <source>
        <dbReference type="ARBA" id="ARBA00023014"/>
    </source>
</evidence>
<proteinExistence type="inferred from homology"/>
<dbReference type="GO" id="GO:1904047">
    <property type="term" value="F:S-adenosyl-L-methionine binding"/>
    <property type="evidence" value="ECO:0007669"/>
    <property type="project" value="UniProtKB-UniRule"/>
</dbReference>
<dbReference type="SUPFAM" id="SSF102114">
    <property type="entry name" value="Radical SAM enzymes"/>
    <property type="match status" value="1"/>
</dbReference>
<evidence type="ECO:0000256" key="7">
    <source>
        <dbReference type="ARBA" id="ARBA00023239"/>
    </source>
</evidence>
<evidence type="ECO:0000256" key="5">
    <source>
        <dbReference type="ARBA" id="ARBA00023004"/>
    </source>
</evidence>
<sequence>MRSPVREIFVSVQGEGPYAGYRQIFVRFPKCNLECLYCDTPKEWDMSNKCMIQITPGVNEFKEFDNPLSNDQVLEIIKYYNKIHSVSLTGGEPLLYARFIKELKYSRYPLYLESNMTLPEGAKEIKDIIKYVAGDFKLKTHCDFKGQYEKVFNDTARSFSILRKSSFRDCFCKMIITKDDEKENMLHALDQIKGCLSTLILQPVTPAEKISEPVPVKKVMEFQEAAMDVIEDVRVIPQTHKMWGCL</sequence>
<dbReference type="InterPro" id="IPR058240">
    <property type="entry name" value="rSAM_sf"/>
</dbReference>
<evidence type="ECO:0000259" key="9">
    <source>
        <dbReference type="PROSITE" id="PS51918"/>
    </source>
</evidence>
<keyword evidence="4 8" id="KW-0460">Magnesium</keyword>
<comment type="similarity">
    <text evidence="8">Belongs to the radical SAM superfamily. 7-carboxy-7-deazaguanine synthase family.</text>
</comment>
<gene>
    <name evidence="8" type="primary">queE</name>
    <name evidence="10" type="ORF">CUJ83_03760</name>
</gene>
<keyword evidence="6 8" id="KW-0411">Iron-sulfur</keyword>
<comment type="cofactor">
    <cofactor evidence="8">
        <name>Mg(2+)</name>
        <dbReference type="ChEBI" id="CHEBI:18420"/>
    </cofactor>
</comment>
<evidence type="ECO:0000256" key="8">
    <source>
        <dbReference type="HAMAP-Rule" id="MF_00917"/>
    </source>
</evidence>
<name>A0AAP2RCI4_9EURY</name>
<feature type="binding site" evidence="8">
    <location>
        <begin position="12"/>
        <end position="14"/>
    </location>
    <ligand>
        <name>substrate</name>
    </ligand>
</feature>
<comment type="cofactor">
    <cofactor evidence="8">
        <name>S-adenosyl-L-methionine</name>
        <dbReference type="ChEBI" id="CHEBI:59789"/>
    </cofactor>
    <text evidence="8">Binds 1 S-adenosyl-L-methionine per subunit.</text>
</comment>
<feature type="binding site" evidence="8">
    <location>
        <begin position="37"/>
        <end position="39"/>
    </location>
    <ligand>
        <name>S-adenosyl-L-methionine</name>
        <dbReference type="ChEBI" id="CHEBI:59789"/>
    </ligand>
</feature>
<dbReference type="Gene3D" id="3.20.20.70">
    <property type="entry name" value="Aldolase class I"/>
    <property type="match status" value="1"/>
</dbReference>
<dbReference type="SFLD" id="SFLDS00029">
    <property type="entry name" value="Radical_SAM"/>
    <property type="match status" value="1"/>
</dbReference>
<feature type="binding site" evidence="8">
    <location>
        <position position="40"/>
    </location>
    <ligand>
        <name>Mg(2+)</name>
        <dbReference type="ChEBI" id="CHEBI:18420"/>
    </ligand>
</feature>
<feature type="binding site" evidence="8">
    <location>
        <position position="38"/>
    </location>
    <ligand>
        <name>[4Fe-4S] cluster</name>
        <dbReference type="ChEBI" id="CHEBI:49883"/>
        <note>4Fe-4S-S-AdoMet</note>
    </ligand>
</feature>
<dbReference type="CDD" id="cd01335">
    <property type="entry name" value="Radical_SAM"/>
    <property type="match status" value="1"/>
</dbReference>
<organism evidence="10 11">
    <name type="scientific">Methanooceanicella nereidis</name>
    <dbReference type="NCBI Taxonomy" id="2052831"/>
    <lineage>
        <taxon>Archaea</taxon>
        <taxon>Methanobacteriati</taxon>
        <taxon>Methanobacteriota</taxon>
        <taxon>Stenosarchaea group</taxon>
        <taxon>Methanomicrobia</taxon>
        <taxon>Methanocellales</taxon>
        <taxon>Methanocellaceae</taxon>
        <taxon>Methanooceanicella</taxon>
    </lineage>
</organism>
<dbReference type="GO" id="GO:0000287">
    <property type="term" value="F:magnesium ion binding"/>
    <property type="evidence" value="ECO:0007669"/>
    <property type="project" value="UniProtKB-UniRule"/>
</dbReference>
<dbReference type="InterPro" id="IPR013785">
    <property type="entry name" value="Aldolase_TIM"/>
</dbReference>
<feature type="domain" description="Radical SAM core" evidence="9">
    <location>
        <begin position="14"/>
        <end position="246"/>
    </location>
</feature>
<comment type="caution">
    <text evidence="10">The sequence shown here is derived from an EMBL/GenBank/DDBJ whole genome shotgun (WGS) entry which is preliminary data.</text>
</comment>
<dbReference type="AlphaFoldDB" id="A0AAP2RCI4"/>
<dbReference type="Pfam" id="PF04055">
    <property type="entry name" value="Radical_SAM"/>
    <property type="match status" value="1"/>
</dbReference>
<feature type="binding site" evidence="8">
    <location>
        <position position="89"/>
    </location>
    <ligand>
        <name>substrate</name>
    </ligand>
</feature>
<comment type="function">
    <text evidence="8">Catalyzes the complex heterocyclic radical-mediated conversion of 6-carboxy-5,6,7,8-tetrahydropterin (CPH4) to 7-carboxy-7-deazaguanine (CDG), a step common to the biosynthetic pathways of all 7-deazapurine-containing compounds.</text>
</comment>
<dbReference type="PROSITE" id="PS51918">
    <property type="entry name" value="RADICAL_SAM"/>
    <property type="match status" value="1"/>
</dbReference>
<dbReference type="PANTHER" id="PTHR42836:SF1">
    <property type="entry name" value="7-CARBOXY-7-DEAZAGUANINE SYNTHASE"/>
    <property type="match status" value="1"/>
</dbReference>
<keyword evidence="2 8" id="KW-0949">S-adenosyl-L-methionine</keyword>
<keyword evidence="5 8" id="KW-0408">Iron</keyword>
<evidence type="ECO:0000256" key="2">
    <source>
        <dbReference type="ARBA" id="ARBA00022691"/>
    </source>
</evidence>
<evidence type="ECO:0000313" key="10">
    <source>
        <dbReference type="EMBL" id="MCD1294110.1"/>
    </source>
</evidence>
<dbReference type="EC" id="4.3.99.3" evidence="8"/>
<comment type="caution">
    <text evidence="8">Lacks conserved residue(s) required for the propagation of feature annotation.</text>
</comment>
<accession>A0AAP2RCI4</accession>
<comment type="catalytic activity">
    <reaction evidence="8">
        <text>6-carboxy-5,6,7,8-tetrahydropterin + H(+) = 7-carboxy-7-carbaguanine + NH4(+)</text>
        <dbReference type="Rhea" id="RHEA:27974"/>
        <dbReference type="ChEBI" id="CHEBI:15378"/>
        <dbReference type="ChEBI" id="CHEBI:28938"/>
        <dbReference type="ChEBI" id="CHEBI:61032"/>
        <dbReference type="ChEBI" id="CHEBI:61036"/>
        <dbReference type="EC" id="4.3.99.3"/>
    </reaction>
</comment>
<dbReference type="PANTHER" id="PTHR42836">
    <property type="entry name" value="7-CARBOXY-7-DEAZAGUANINE SYNTHASE"/>
    <property type="match status" value="1"/>
</dbReference>
<dbReference type="RefSeq" id="WP_230740761.1">
    <property type="nucleotide sequence ID" value="NZ_PGCK01000002.1"/>
</dbReference>
<dbReference type="EMBL" id="PGCK01000002">
    <property type="protein sequence ID" value="MCD1294110.1"/>
    <property type="molecule type" value="Genomic_DNA"/>
</dbReference>
<dbReference type="HAMAP" id="MF_00917">
    <property type="entry name" value="QueE"/>
    <property type="match status" value="1"/>
</dbReference>
<dbReference type="GO" id="GO:0016840">
    <property type="term" value="F:carbon-nitrogen lyase activity"/>
    <property type="evidence" value="ECO:0007669"/>
    <property type="project" value="UniProtKB-UniRule"/>
</dbReference>
<feature type="binding site" evidence="8">
    <location>
        <position position="27"/>
    </location>
    <ligand>
        <name>substrate</name>
    </ligand>
</feature>
<protein>
    <recommendedName>
        <fullName evidence="8">7-carboxy-7-deazaguanine synthase</fullName>
        <shortName evidence="8">CDG synthase</shortName>
        <ecNumber evidence="8">4.3.99.3</ecNumber>
    </recommendedName>
    <alternativeName>
        <fullName evidence="8">Archaeosine biosynthesis protein QueE</fullName>
    </alternativeName>
</protein>
<evidence type="ECO:0000256" key="4">
    <source>
        <dbReference type="ARBA" id="ARBA00022842"/>
    </source>
</evidence>
<keyword evidence="7 8" id="KW-0456">Lyase</keyword>
<evidence type="ECO:0000313" key="11">
    <source>
        <dbReference type="Proteomes" id="UP001320159"/>
    </source>
</evidence>
<reference evidence="10 11" key="1">
    <citation type="submission" date="2017-11" db="EMBL/GenBank/DDBJ databases">
        <title>Isolation and Characterization of Family Methanocellaceae Species from Potential Methane Hydrate Area Offshore Southwestern Taiwan.</title>
        <authorList>
            <person name="Zhang W.-L."/>
            <person name="Chen W.-C."/>
            <person name="Lai M.-C."/>
            <person name="Chen S.-C."/>
        </authorList>
    </citation>
    <scope>NUCLEOTIDE SEQUENCE [LARGE SCALE GENOMIC DNA]</scope>
    <source>
        <strain evidence="10 11">CWC-04</strain>
    </source>
</reference>
<keyword evidence="3 8" id="KW-0479">Metal-binding</keyword>
<keyword evidence="11" id="KW-1185">Reference proteome</keyword>
<comment type="subunit">
    <text evidence="8">Homodimer.</text>
</comment>
<dbReference type="GO" id="GO:0051539">
    <property type="term" value="F:4 iron, 4 sulfur cluster binding"/>
    <property type="evidence" value="ECO:0007669"/>
    <property type="project" value="UniProtKB-UniRule"/>
</dbReference>